<comment type="caution">
    <text evidence="2">The sequence shown here is derived from an EMBL/GenBank/DDBJ whole genome shotgun (WGS) entry which is preliminary data.</text>
</comment>
<reference evidence="3" key="1">
    <citation type="journal article" date="2019" name="Int. J. Syst. Evol. Microbiol.">
        <title>The Global Catalogue of Microorganisms (GCM) 10K type strain sequencing project: providing services to taxonomists for standard genome sequencing and annotation.</title>
        <authorList>
            <consortium name="The Broad Institute Genomics Platform"/>
            <consortium name="The Broad Institute Genome Sequencing Center for Infectious Disease"/>
            <person name="Wu L."/>
            <person name="Ma J."/>
        </authorList>
    </citation>
    <scope>NUCLEOTIDE SEQUENCE [LARGE SCALE GENOMIC DNA]</scope>
    <source>
        <strain evidence="3">JCM 18424</strain>
    </source>
</reference>
<dbReference type="SUPFAM" id="SSF52540">
    <property type="entry name" value="P-loop containing nucleoside triphosphate hydrolases"/>
    <property type="match status" value="1"/>
</dbReference>
<keyword evidence="3" id="KW-1185">Reference proteome</keyword>
<organism evidence="2 3">
    <name type="scientific">Wohlfahrtiimonas larvae</name>
    <dbReference type="NCBI Taxonomy" id="1157986"/>
    <lineage>
        <taxon>Bacteria</taxon>
        <taxon>Pseudomonadati</taxon>
        <taxon>Pseudomonadota</taxon>
        <taxon>Gammaproteobacteria</taxon>
        <taxon>Cardiobacteriales</taxon>
        <taxon>Ignatzschineriaceae</taxon>
        <taxon>Wohlfahrtiimonas</taxon>
    </lineage>
</organism>
<dbReference type="EMBL" id="BAABKE010000003">
    <property type="protein sequence ID" value="GAA5097875.1"/>
    <property type="molecule type" value="Genomic_DNA"/>
</dbReference>
<dbReference type="InterPro" id="IPR007111">
    <property type="entry name" value="NACHT_NTPase"/>
</dbReference>
<gene>
    <name evidence="2" type="ORF">GCM10023338_09680</name>
</gene>
<evidence type="ECO:0000313" key="2">
    <source>
        <dbReference type="EMBL" id="GAA5097875.1"/>
    </source>
</evidence>
<sequence>MNTELTITNAIERLNQYINKFYDNHDFNDARKAGEVFCKILLLNSDNENTRQIAITTTKFNTLIDSLTTKNLNIIDTHLKRIKINLNIIQQLGNIDSHDNAEIMTPSDRDSVSQAISNLLKLIFNSKDKVYIDEEIPDEIYRILYKSVIADENWRCEKILSVVYPNRKILVNERSKGFEFYALEEADGRNIGLLFLGRNISFKKVFEQIFQLQNLNSLTSLTFLFPIEISETTGVEVKNRKENIEKISAEFLKKTPNIKASYDFIEDYIWEKCLSQAAKEIIDVPEEPYFIDQKLHSNNADILGLDFVNELINNKLDQKKPIYIIFGDGGAGKTTFCDQTVQLINEKQKKGLKKKVILISSFDVPDNILNENHSINSIEALYSLVSDDDNSIDQHSLNLNISSGNILVIIDGLDEILSKLKEQFILEEFIDSVRTLNDTYKNCSVIITSRPITNKSLTNPDVYIFNIDGFDDDLIDKYLEKRFKASENINKFKNSAKEYIAELQENSQITPLILRLVCDLVEEDCEKSYSHDTHKYFMLENALDKIIYQLMEREIEKQSLGIETCEQYFEILKDIIFQYDGRVNEDQLFELVALTLAGTGIECNKDIAKNYHTSNLLSNKDKKLCIKYDSLEFWIKSRYLSYLITHHDTENDERIMLELARSCYRGGILAEDIKKYINKNSQYAKNIIQEISNNISHKRKELDNRKIISALLYLVIKEQNSKLETTEQLIQLYNIKHGELINNLSIFGDFFPLDFSLFKVKNGYFDNYSSLSKSNIPSNETIFFSSIFNNFDIKPFSKQQITKSNFDSECILNELRSLIDISDQHDNKYKEHIISDLKKIFKVGFKNGIFAWKSEGVYKQQCASLKSKYNLIDLINKLVNYDVLIKESAKHDTSKGYKVNANHAKEVKDFLTQNLKSEKLSYIINDL</sequence>
<dbReference type="InterPro" id="IPR027417">
    <property type="entry name" value="P-loop_NTPase"/>
</dbReference>
<dbReference type="RefSeq" id="WP_077925220.1">
    <property type="nucleotide sequence ID" value="NZ_BAABKE010000003.1"/>
</dbReference>
<evidence type="ECO:0000313" key="3">
    <source>
        <dbReference type="Proteomes" id="UP001500631"/>
    </source>
</evidence>
<dbReference type="Gene3D" id="3.40.50.300">
    <property type="entry name" value="P-loop containing nucleotide triphosphate hydrolases"/>
    <property type="match status" value="1"/>
</dbReference>
<feature type="domain" description="NACHT" evidence="1">
    <location>
        <begin position="324"/>
        <end position="485"/>
    </location>
</feature>
<name>A0ABP9ML56_9GAMM</name>
<dbReference type="Pfam" id="PF05729">
    <property type="entry name" value="NACHT"/>
    <property type="match status" value="1"/>
</dbReference>
<proteinExistence type="predicted"/>
<evidence type="ECO:0000259" key="1">
    <source>
        <dbReference type="Pfam" id="PF05729"/>
    </source>
</evidence>
<accession>A0ABP9ML56</accession>
<protein>
    <recommendedName>
        <fullName evidence="1">NACHT domain-containing protein</fullName>
    </recommendedName>
</protein>
<dbReference type="Proteomes" id="UP001500631">
    <property type="component" value="Unassembled WGS sequence"/>
</dbReference>